<name>A0ABN1J336_9CLOT</name>
<dbReference type="RefSeq" id="WP_343770052.1">
    <property type="nucleotide sequence ID" value="NZ_BAAACF010000003.1"/>
</dbReference>
<feature type="domain" description="Glycosyltransferase 2-like" evidence="2">
    <location>
        <begin position="617"/>
        <end position="778"/>
    </location>
</feature>
<reference evidence="4 5" key="1">
    <citation type="journal article" date="2019" name="Int. J. Syst. Evol. Microbiol.">
        <title>The Global Catalogue of Microorganisms (GCM) 10K type strain sequencing project: providing services to taxonomists for standard genome sequencing and annotation.</title>
        <authorList>
            <consortium name="The Broad Institute Genomics Platform"/>
            <consortium name="The Broad Institute Genome Sequencing Center for Infectious Disease"/>
            <person name="Wu L."/>
            <person name="Ma J."/>
        </authorList>
    </citation>
    <scope>NUCLEOTIDE SEQUENCE [LARGE SCALE GENOMIC DNA]</scope>
    <source>
        <strain evidence="4 5">JCM 1405</strain>
    </source>
</reference>
<evidence type="ECO:0000256" key="1">
    <source>
        <dbReference type="SAM" id="Coils"/>
    </source>
</evidence>
<dbReference type="EMBL" id="BAAACF010000003">
    <property type="protein sequence ID" value="GAA0727090.1"/>
    <property type="molecule type" value="Genomic_DNA"/>
</dbReference>
<evidence type="ECO:0000259" key="2">
    <source>
        <dbReference type="Pfam" id="PF00535"/>
    </source>
</evidence>
<keyword evidence="1" id="KW-0175">Coiled coil</keyword>
<dbReference type="InterPro" id="IPR013216">
    <property type="entry name" value="Methyltransf_11"/>
</dbReference>
<dbReference type="Gene3D" id="3.40.50.150">
    <property type="entry name" value="Vaccinia Virus protein VP39"/>
    <property type="match status" value="1"/>
</dbReference>
<keyword evidence="5" id="KW-1185">Reference proteome</keyword>
<organism evidence="4 5">
    <name type="scientific">Clostridium malenominatum</name>
    <dbReference type="NCBI Taxonomy" id="1539"/>
    <lineage>
        <taxon>Bacteria</taxon>
        <taxon>Bacillati</taxon>
        <taxon>Bacillota</taxon>
        <taxon>Clostridia</taxon>
        <taxon>Eubacteriales</taxon>
        <taxon>Clostridiaceae</taxon>
        <taxon>Clostridium</taxon>
    </lineage>
</organism>
<evidence type="ECO:0000313" key="5">
    <source>
        <dbReference type="Proteomes" id="UP001500339"/>
    </source>
</evidence>
<dbReference type="Gene3D" id="3.90.550.10">
    <property type="entry name" value="Spore Coat Polysaccharide Biosynthesis Protein SpsA, Chain A"/>
    <property type="match status" value="2"/>
</dbReference>
<dbReference type="Pfam" id="PF08241">
    <property type="entry name" value="Methyltransf_11"/>
    <property type="match status" value="1"/>
</dbReference>
<dbReference type="InterPro" id="IPR029063">
    <property type="entry name" value="SAM-dependent_MTases_sf"/>
</dbReference>
<feature type="domain" description="Glycosyltransferase 2-like" evidence="2">
    <location>
        <begin position="875"/>
        <end position="1054"/>
    </location>
</feature>
<gene>
    <name evidence="4" type="ORF">GCM10008905_24290</name>
</gene>
<dbReference type="PANTHER" id="PTHR43179">
    <property type="entry name" value="RHAMNOSYLTRANSFERASE WBBL"/>
    <property type="match status" value="1"/>
</dbReference>
<evidence type="ECO:0000259" key="3">
    <source>
        <dbReference type="Pfam" id="PF08241"/>
    </source>
</evidence>
<proteinExistence type="predicted"/>
<comment type="caution">
    <text evidence="4">The sequence shown here is derived from an EMBL/GenBank/DDBJ whole genome shotgun (WGS) entry which is preliminary data.</text>
</comment>
<dbReference type="CDD" id="cd02440">
    <property type="entry name" value="AdoMet_MTases"/>
    <property type="match status" value="1"/>
</dbReference>
<dbReference type="InterPro" id="IPR029044">
    <property type="entry name" value="Nucleotide-diphossugar_trans"/>
</dbReference>
<accession>A0ABN1J336</accession>
<dbReference type="Pfam" id="PF00535">
    <property type="entry name" value="Glycos_transf_2"/>
    <property type="match status" value="2"/>
</dbReference>
<protein>
    <recommendedName>
        <fullName evidence="6">Glycosyltransferase</fullName>
    </recommendedName>
</protein>
<dbReference type="SUPFAM" id="SSF53335">
    <property type="entry name" value="S-adenosyl-L-methionine-dependent methyltransferases"/>
    <property type="match status" value="1"/>
</dbReference>
<feature type="domain" description="Methyltransferase type 11" evidence="3">
    <location>
        <begin position="62"/>
        <end position="112"/>
    </location>
</feature>
<dbReference type="InterPro" id="IPR001173">
    <property type="entry name" value="Glyco_trans_2-like"/>
</dbReference>
<feature type="coiled-coil region" evidence="1">
    <location>
        <begin position="419"/>
        <end position="509"/>
    </location>
</feature>
<dbReference type="CDD" id="cd04184">
    <property type="entry name" value="GT2_RfbC_Mx_like"/>
    <property type="match status" value="1"/>
</dbReference>
<evidence type="ECO:0008006" key="6">
    <source>
        <dbReference type="Google" id="ProtNLM"/>
    </source>
</evidence>
<dbReference type="CDD" id="cd04186">
    <property type="entry name" value="GT_2_like_c"/>
    <property type="match status" value="1"/>
</dbReference>
<evidence type="ECO:0000313" key="4">
    <source>
        <dbReference type="EMBL" id="GAA0727090.1"/>
    </source>
</evidence>
<sequence>MTFDQYQRYKTIQILVDGVKKYYNIDRLNILEVGSNEQLNLGEVLPNENITYSDLKVPNNIGDNVKFIKADATNLKYIKDKQFDIVVSSDVFEHIPKDKRESFLNETNRVAKLLNLHCFPFNSEAVISAELRANEYYKAIFGEEHIWLKEHIDNGLPKVENLKFTLDKICKGHFMFEHGDVLLWEDMTKSIFYTYNALKLLDLRDKIDDFYKQNIFSHDVGENNYRKFLVMTNDLDLKDYLENSIKSVFDCNLPQRYLDFLYKNIQDIQAINEIIINNEKLDKNEQATLYLDSGNGFNEESKVNHYYKIDSSTGFIEMFIDISKNVKAVRFDPIEGKNCVITGMNIISNNETLDYEVLNGFCVDDYIIFNNNDPQIMINFTQTSTQWLKIQASISILEDVLATTVLSKLSLIIGMSEQNNLLNKELIEKIEQNDLLNKEVMEKAEYNNLLNKEIAEKTEQNNLLNKEVMERIQYNNFLNKELIEREKNIKNLKNELEHYKLHYNAAIAQRNDLTNKLSTIETAHNIISNSTCWRITKPIRVVLDGTKKLLKCNRYTYLFYKGLKSLKQNGTKHTLIKIKNRFKNVKGYNEHAKQNILTEEERQIQVNTKFSKDIKFSIVVPLYNTPKSFLCEMVNSCIDQTYGNWELCLADGSDKEHSYVKRIVADYIKKDKRIKYKILERNGGISENTNECIKMATGEYIALFDHDDLLHPSALFEYMKVICEHDADFIYCDEDKFETDVNIRFDPYFKPDFAIDNLRTNNYICHFTVFKKSLLDKVGLFRKEFDGSQDHDMILRLTEKAQNIVHVPQILYHWRVSLNSVASDPYAKPYTIKSGINAVMEHLERCNLKATVESSAVHPNIYRIKYEIVYNPLISILIPNKDHIIDLSRCINSILEKSTYKNIEIIVIENNSVEEQTFDYYKTLEKYTNIKVVTYESNGKFNYSAINNFGVTYAKGEHLLFLNNDIEIISENWLEEMLMYSQREDVGAVGAKLYYPNNTIQHAGLGIGLLTLAGHYFRHFDKDATGYMGNLYFSRNVSGVTAACLMMRKNVFNEINGFDEAFEVAFNDVDLCMRIRQTNYLIVWTPYAELYHYESISRGYEDTPEKQARFNGEVRRFQERWKKELEEGDPYYNPNLTLDREDFSLK</sequence>
<dbReference type="Proteomes" id="UP001500339">
    <property type="component" value="Unassembled WGS sequence"/>
</dbReference>
<dbReference type="PANTHER" id="PTHR43179:SF7">
    <property type="entry name" value="RHAMNOSYLTRANSFERASE WBBL"/>
    <property type="match status" value="1"/>
</dbReference>
<dbReference type="SUPFAM" id="SSF53448">
    <property type="entry name" value="Nucleotide-diphospho-sugar transferases"/>
    <property type="match status" value="2"/>
</dbReference>